<dbReference type="CDD" id="cd00229">
    <property type="entry name" value="SGNH_hydrolase"/>
    <property type="match status" value="1"/>
</dbReference>
<dbReference type="RefSeq" id="WP_160633752.1">
    <property type="nucleotide sequence ID" value="NZ_WWNE01000010.1"/>
</dbReference>
<gene>
    <name evidence="1" type="ORF">GQN54_11770</name>
</gene>
<dbReference type="GO" id="GO:0016788">
    <property type="term" value="F:hydrolase activity, acting on ester bonds"/>
    <property type="evidence" value="ECO:0007669"/>
    <property type="project" value="UniProtKB-ARBA"/>
</dbReference>
<dbReference type="AlphaFoldDB" id="A0A6N9NLN1"/>
<name>A0A6N9NLN1_9FLAO</name>
<dbReference type="Proteomes" id="UP000470771">
    <property type="component" value="Unassembled WGS sequence"/>
</dbReference>
<dbReference type="EMBL" id="WWNE01000010">
    <property type="protein sequence ID" value="NBG66794.1"/>
    <property type="molecule type" value="Genomic_DNA"/>
</dbReference>
<proteinExistence type="predicted"/>
<evidence type="ECO:0008006" key="3">
    <source>
        <dbReference type="Google" id="ProtNLM"/>
    </source>
</evidence>
<accession>A0A6N9NLN1</accession>
<comment type="caution">
    <text evidence="1">The sequence shown here is derived from an EMBL/GenBank/DDBJ whole genome shotgun (WGS) entry which is preliminary data.</text>
</comment>
<sequence>MKKLKNRIAFIIGLFLFQEIIFRACFPIPEVYNFNRVNYQVLDNDKYHDPDLFLENRTWQSSLDTNSIFVHHLNEYGFRDHSWQINKQPNKKRVLFIGDSFIEGVMADGEHTIPSYYQELVGEKYEVMNAGMNGTGMSAYLKLMTDMIPIFKPDEVKLVLFANDFSPEKIHLFEPLVPQYTSFYSPRLFELAKRVLDNKPVVFRWIKKTIPFLFPVPELSNPFSSRAHLLKNDVTPEVRKAMEDATLNYYIINLLAKQSEALTEPISFKKELSNIKELCHKHQVELTVYYLPGRNQVTDKYLKFDQESCLRRCIDLKSLTTKEHQIHAKILKEDCIELAINQYDLTSALMEKEKLSNLHWNYDEHMKANGYHFIANEIKSLD</sequence>
<evidence type="ECO:0000313" key="1">
    <source>
        <dbReference type="EMBL" id="NBG66794.1"/>
    </source>
</evidence>
<keyword evidence="2" id="KW-1185">Reference proteome</keyword>
<reference evidence="1 2" key="1">
    <citation type="submission" date="2019-12" db="EMBL/GenBank/DDBJ databases">
        <authorList>
            <person name="Zhao J."/>
        </authorList>
    </citation>
    <scope>NUCLEOTIDE SEQUENCE [LARGE SCALE GENOMIC DNA]</scope>
    <source>
        <strain evidence="1 2">S-15</strain>
    </source>
</reference>
<evidence type="ECO:0000313" key="2">
    <source>
        <dbReference type="Proteomes" id="UP000470771"/>
    </source>
</evidence>
<organism evidence="1 2">
    <name type="scientific">Acidiluteibacter ferrifornacis</name>
    <dbReference type="NCBI Taxonomy" id="2692424"/>
    <lineage>
        <taxon>Bacteria</taxon>
        <taxon>Pseudomonadati</taxon>
        <taxon>Bacteroidota</taxon>
        <taxon>Flavobacteriia</taxon>
        <taxon>Flavobacteriales</taxon>
        <taxon>Cryomorphaceae</taxon>
        <taxon>Acidiluteibacter</taxon>
    </lineage>
</organism>
<dbReference type="InterPro" id="IPR036514">
    <property type="entry name" value="SGNH_hydro_sf"/>
</dbReference>
<protein>
    <recommendedName>
        <fullName evidence="3">SGNH/GDSL hydrolase family protein</fullName>
    </recommendedName>
</protein>
<dbReference type="Gene3D" id="3.40.50.1110">
    <property type="entry name" value="SGNH hydrolase"/>
    <property type="match status" value="1"/>
</dbReference>
<dbReference type="SUPFAM" id="SSF52266">
    <property type="entry name" value="SGNH hydrolase"/>
    <property type="match status" value="1"/>
</dbReference>